<dbReference type="UniPathway" id="UPA00277">
    <property type="reaction ID" value="UER00407"/>
</dbReference>
<sequence>MAPPPRRRTQPAPTARHGPHRPRRRLGPGLTTPLAGRPPLHTPQGPRVDQKAGGTIRCRTQWCQLKPAARRPSPGSARRPRHQPSRDDVLFSGLLGIDAVVVLPFTADLAAQTAADFVASGLVDRLGAQLLVVGDHFRCGRGGEGDVSRLDEIGREHGMQVEALDLVEAAGARCSSTEVRRRLARGDLEGARELLGRDDDRVLALR</sequence>
<dbReference type="GO" id="GO:0003919">
    <property type="term" value="F:FMN adenylyltransferase activity"/>
    <property type="evidence" value="ECO:0007669"/>
    <property type="project" value="UniProtKB-EC"/>
</dbReference>
<dbReference type="GO" id="GO:0005524">
    <property type="term" value="F:ATP binding"/>
    <property type="evidence" value="ECO:0007669"/>
    <property type="project" value="UniProtKB-KW"/>
</dbReference>
<evidence type="ECO:0000256" key="10">
    <source>
        <dbReference type="ARBA" id="ARBA00049494"/>
    </source>
</evidence>
<accession>A0A417Y8Q3</accession>
<keyword evidence="8" id="KW-0274">FAD</keyword>
<comment type="caution">
    <text evidence="13">The sequence shown here is derived from an EMBL/GenBank/DDBJ whole genome shotgun (WGS) entry which is preliminary data.</text>
</comment>
<dbReference type="GO" id="GO:0006747">
    <property type="term" value="P:FAD biosynthetic process"/>
    <property type="evidence" value="ECO:0007669"/>
    <property type="project" value="UniProtKB-UniPathway"/>
</dbReference>
<keyword evidence="9" id="KW-0067">ATP-binding</keyword>
<keyword evidence="6" id="KW-0548">Nucleotidyltransferase</keyword>
<evidence type="ECO:0000256" key="5">
    <source>
        <dbReference type="ARBA" id="ARBA00022679"/>
    </source>
</evidence>
<feature type="region of interest" description="Disordered" evidence="11">
    <location>
        <begin position="1"/>
        <end position="53"/>
    </location>
</feature>
<dbReference type="SUPFAM" id="SSF52374">
    <property type="entry name" value="Nucleotidylyl transferase"/>
    <property type="match status" value="1"/>
</dbReference>
<keyword evidence="3" id="KW-0285">Flavoprotein</keyword>
<evidence type="ECO:0000259" key="12">
    <source>
        <dbReference type="Pfam" id="PF06574"/>
    </source>
</evidence>
<evidence type="ECO:0000256" key="2">
    <source>
        <dbReference type="ARBA" id="ARBA00012393"/>
    </source>
</evidence>
<dbReference type="EC" id="2.7.7.2" evidence="2"/>
<dbReference type="Gene3D" id="3.40.50.620">
    <property type="entry name" value="HUPs"/>
    <property type="match status" value="1"/>
</dbReference>
<evidence type="ECO:0000256" key="6">
    <source>
        <dbReference type="ARBA" id="ARBA00022695"/>
    </source>
</evidence>
<keyword evidence="5" id="KW-0808">Transferase</keyword>
<comment type="pathway">
    <text evidence="1">Cofactor biosynthesis; FAD biosynthesis; FAD from FMN: step 1/1.</text>
</comment>
<reference evidence="13 14" key="1">
    <citation type="submission" date="2018-09" db="EMBL/GenBank/DDBJ databases">
        <title>Genome sequencing of Nocardioides immobilis CCTCC AB 2017083 for comparison to Nocardioides silvaticus.</title>
        <authorList>
            <person name="Li C."/>
            <person name="Wang G."/>
        </authorList>
    </citation>
    <scope>NUCLEOTIDE SEQUENCE [LARGE SCALE GENOMIC DNA]</scope>
    <source>
        <strain evidence="13 14">CCTCC AB 2017083</strain>
    </source>
</reference>
<feature type="region of interest" description="Disordered" evidence="11">
    <location>
        <begin position="66"/>
        <end position="87"/>
    </location>
</feature>
<keyword evidence="14" id="KW-1185">Reference proteome</keyword>
<evidence type="ECO:0000256" key="8">
    <source>
        <dbReference type="ARBA" id="ARBA00022827"/>
    </source>
</evidence>
<gene>
    <name evidence="13" type="ORF">D0Z08_00250</name>
</gene>
<dbReference type="InterPro" id="IPR014729">
    <property type="entry name" value="Rossmann-like_a/b/a_fold"/>
</dbReference>
<organism evidence="13 14">
    <name type="scientific">Nocardioides immobilis</name>
    <dbReference type="NCBI Taxonomy" id="2049295"/>
    <lineage>
        <taxon>Bacteria</taxon>
        <taxon>Bacillati</taxon>
        <taxon>Actinomycetota</taxon>
        <taxon>Actinomycetes</taxon>
        <taxon>Propionibacteriales</taxon>
        <taxon>Nocardioidaceae</taxon>
        <taxon>Nocardioides</taxon>
    </lineage>
</organism>
<feature type="domain" description="FAD synthetase" evidence="12">
    <location>
        <begin position="95"/>
        <end position="177"/>
    </location>
</feature>
<keyword evidence="7" id="KW-0547">Nucleotide-binding</keyword>
<dbReference type="Proteomes" id="UP000283644">
    <property type="component" value="Unassembled WGS sequence"/>
</dbReference>
<evidence type="ECO:0000256" key="11">
    <source>
        <dbReference type="SAM" id="MobiDB-lite"/>
    </source>
</evidence>
<evidence type="ECO:0000256" key="4">
    <source>
        <dbReference type="ARBA" id="ARBA00022643"/>
    </source>
</evidence>
<evidence type="ECO:0000256" key="7">
    <source>
        <dbReference type="ARBA" id="ARBA00022741"/>
    </source>
</evidence>
<evidence type="ECO:0000313" key="13">
    <source>
        <dbReference type="EMBL" id="RHW29148.1"/>
    </source>
</evidence>
<dbReference type="InterPro" id="IPR015864">
    <property type="entry name" value="FAD_synthase"/>
</dbReference>
<keyword evidence="4" id="KW-0288">FMN</keyword>
<dbReference type="EMBL" id="QXGH01000002">
    <property type="protein sequence ID" value="RHW29148.1"/>
    <property type="molecule type" value="Genomic_DNA"/>
</dbReference>
<evidence type="ECO:0000256" key="9">
    <source>
        <dbReference type="ARBA" id="ARBA00022840"/>
    </source>
</evidence>
<protein>
    <recommendedName>
        <fullName evidence="2">FAD synthase</fullName>
        <ecNumber evidence="2">2.7.7.2</ecNumber>
    </recommendedName>
</protein>
<dbReference type="GO" id="GO:0009231">
    <property type="term" value="P:riboflavin biosynthetic process"/>
    <property type="evidence" value="ECO:0007669"/>
    <property type="project" value="InterPro"/>
</dbReference>
<feature type="compositionally biased region" description="Basic residues" evidence="11">
    <location>
        <begin position="17"/>
        <end position="26"/>
    </location>
</feature>
<evidence type="ECO:0000256" key="1">
    <source>
        <dbReference type="ARBA" id="ARBA00004726"/>
    </source>
</evidence>
<dbReference type="Pfam" id="PF06574">
    <property type="entry name" value="FAD_syn"/>
    <property type="match status" value="1"/>
</dbReference>
<evidence type="ECO:0000313" key="14">
    <source>
        <dbReference type="Proteomes" id="UP000283644"/>
    </source>
</evidence>
<name>A0A417Y8Q3_9ACTN</name>
<evidence type="ECO:0000256" key="3">
    <source>
        <dbReference type="ARBA" id="ARBA00022630"/>
    </source>
</evidence>
<dbReference type="AlphaFoldDB" id="A0A417Y8Q3"/>
<proteinExistence type="predicted"/>
<comment type="catalytic activity">
    <reaction evidence="10">
        <text>FMN + ATP + H(+) = FAD + diphosphate</text>
        <dbReference type="Rhea" id="RHEA:17237"/>
        <dbReference type="ChEBI" id="CHEBI:15378"/>
        <dbReference type="ChEBI" id="CHEBI:30616"/>
        <dbReference type="ChEBI" id="CHEBI:33019"/>
        <dbReference type="ChEBI" id="CHEBI:57692"/>
        <dbReference type="ChEBI" id="CHEBI:58210"/>
        <dbReference type="EC" id="2.7.7.2"/>
    </reaction>
</comment>